<name>A0A9X3NAQ2_9ACTN</name>
<keyword evidence="2" id="KW-0238">DNA-binding</keyword>
<evidence type="ECO:0000313" key="6">
    <source>
        <dbReference type="Proteomes" id="UP001147653"/>
    </source>
</evidence>
<gene>
    <name evidence="5" type="ORF">OJ997_21580</name>
</gene>
<evidence type="ECO:0000256" key="2">
    <source>
        <dbReference type="ARBA" id="ARBA00023125"/>
    </source>
</evidence>
<organism evidence="5 6">
    <name type="scientific">Solirubrobacter phytolaccae</name>
    <dbReference type="NCBI Taxonomy" id="1404360"/>
    <lineage>
        <taxon>Bacteria</taxon>
        <taxon>Bacillati</taxon>
        <taxon>Actinomycetota</taxon>
        <taxon>Thermoleophilia</taxon>
        <taxon>Solirubrobacterales</taxon>
        <taxon>Solirubrobacteraceae</taxon>
        <taxon>Solirubrobacter</taxon>
    </lineage>
</organism>
<dbReference type="PROSITE" id="PS50949">
    <property type="entry name" value="HTH_GNTR"/>
    <property type="match status" value="1"/>
</dbReference>
<dbReference type="Gene3D" id="1.10.10.10">
    <property type="entry name" value="Winged helix-like DNA-binding domain superfamily/Winged helix DNA-binding domain"/>
    <property type="match status" value="1"/>
</dbReference>
<dbReference type="InterPro" id="IPR000524">
    <property type="entry name" value="Tscrpt_reg_HTH_GntR"/>
</dbReference>
<dbReference type="EMBL" id="JAPDDP010000043">
    <property type="protein sequence ID" value="MDA0182918.1"/>
    <property type="molecule type" value="Genomic_DNA"/>
</dbReference>
<dbReference type="CDD" id="cd07377">
    <property type="entry name" value="WHTH_GntR"/>
    <property type="match status" value="1"/>
</dbReference>
<protein>
    <submittedName>
        <fullName evidence="5">GntR family transcriptional regulator</fullName>
    </submittedName>
</protein>
<evidence type="ECO:0000259" key="4">
    <source>
        <dbReference type="PROSITE" id="PS50949"/>
    </source>
</evidence>
<comment type="caution">
    <text evidence="5">The sequence shown here is derived from an EMBL/GenBank/DDBJ whole genome shotgun (WGS) entry which is preliminary data.</text>
</comment>
<dbReference type="PRINTS" id="PR00035">
    <property type="entry name" value="HTHGNTR"/>
</dbReference>
<sequence length="211" mass="23217">MSAYGALHTAIVAGELSPGERLVEEELAERLGVSRGAVREAILRLGHDGLVVRERNRGARVRRFTLDEAIEILEARAALESLAAGYAALRRTEDEARELEALANEMRALHADGELLAMSERNAVMHRRILEVSAHRVSRDICARLNSQMVRFQFRTVLAPGRSDRSMAEHQRIVEAISAGDRLGAEAAMREHLTNVSAALVEIAAPDLIRA</sequence>
<accession>A0A9X3NAQ2</accession>
<dbReference type="InterPro" id="IPR036388">
    <property type="entry name" value="WH-like_DNA-bd_sf"/>
</dbReference>
<keyword evidence="3" id="KW-0804">Transcription</keyword>
<dbReference type="RefSeq" id="WP_270027303.1">
    <property type="nucleotide sequence ID" value="NZ_JAPDDP010000043.1"/>
</dbReference>
<evidence type="ECO:0000256" key="3">
    <source>
        <dbReference type="ARBA" id="ARBA00023163"/>
    </source>
</evidence>
<evidence type="ECO:0000256" key="1">
    <source>
        <dbReference type="ARBA" id="ARBA00023015"/>
    </source>
</evidence>
<dbReference type="AlphaFoldDB" id="A0A9X3NAQ2"/>
<keyword evidence="6" id="KW-1185">Reference proteome</keyword>
<dbReference type="PANTHER" id="PTHR43537">
    <property type="entry name" value="TRANSCRIPTIONAL REGULATOR, GNTR FAMILY"/>
    <property type="match status" value="1"/>
</dbReference>
<reference evidence="5" key="1">
    <citation type="submission" date="2022-10" db="EMBL/GenBank/DDBJ databases">
        <title>The WGS of Solirubrobacter phytolaccae KCTC 29190.</title>
        <authorList>
            <person name="Jiang Z."/>
        </authorList>
    </citation>
    <scope>NUCLEOTIDE SEQUENCE</scope>
    <source>
        <strain evidence="5">KCTC 29190</strain>
    </source>
</reference>
<feature type="domain" description="HTH gntR-type" evidence="4">
    <location>
        <begin position="1"/>
        <end position="64"/>
    </location>
</feature>
<dbReference type="SMART" id="SM00895">
    <property type="entry name" value="FCD"/>
    <property type="match status" value="1"/>
</dbReference>
<dbReference type="SMART" id="SM00345">
    <property type="entry name" value="HTH_GNTR"/>
    <property type="match status" value="1"/>
</dbReference>
<dbReference type="Pfam" id="PF07729">
    <property type="entry name" value="FCD"/>
    <property type="match status" value="1"/>
</dbReference>
<dbReference type="GO" id="GO:0003677">
    <property type="term" value="F:DNA binding"/>
    <property type="evidence" value="ECO:0007669"/>
    <property type="project" value="UniProtKB-KW"/>
</dbReference>
<dbReference type="Proteomes" id="UP001147653">
    <property type="component" value="Unassembled WGS sequence"/>
</dbReference>
<dbReference type="SUPFAM" id="SSF46785">
    <property type="entry name" value="Winged helix' DNA-binding domain"/>
    <property type="match status" value="1"/>
</dbReference>
<dbReference type="GO" id="GO:0003700">
    <property type="term" value="F:DNA-binding transcription factor activity"/>
    <property type="evidence" value="ECO:0007669"/>
    <property type="project" value="InterPro"/>
</dbReference>
<proteinExistence type="predicted"/>
<dbReference type="InterPro" id="IPR011711">
    <property type="entry name" value="GntR_C"/>
</dbReference>
<dbReference type="Pfam" id="PF00392">
    <property type="entry name" value="GntR"/>
    <property type="match status" value="1"/>
</dbReference>
<dbReference type="PANTHER" id="PTHR43537:SF5">
    <property type="entry name" value="UXU OPERON TRANSCRIPTIONAL REGULATOR"/>
    <property type="match status" value="1"/>
</dbReference>
<dbReference type="Gene3D" id="1.20.120.530">
    <property type="entry name" value="GntR ligand-binding domain-like"/>
    <property type="match status" value="1"/>
</dbReference>
<dbReference type="SUPFAM" id="SSF48008">
    <property type="entry name" value="GntR ligand-binding domain-like"/>
    <property type="match status" value="1"/>
</dbReference>
<dbReference type="InterPro" id="IPR008920">
    <property type="entry name" value="TF_FadR/GntR_C"/>
</dbReference>
<keyword evidence="1" id="KW-0805">Transcription regulation</keyword>
<dbReference type="InterPro" id="IPR036390">
    <property type="entry name" value="WH_DNA-bd_sf"/>
</dbReference>
<evidence type="ECO:0000313" key="5">
    <source>
        <dbReference type="EMBL" id="MDA0182918.1"/>
    </source>
</evidence>